<evidence type="ECO:0000256" key="1">
    <source>
        <dbReference type="SAM" id="SignalP"/>
    </source>
</evidence>
<dbReference type="PROSITE" id="PS51819">
    <property type="entry name" value="VOC"/>
    <property type="match status" value="1"/>
</dbReference>
<dbReference type="PANTHER" id="PTHR46036">
    <property type="entry name" value="LACTOYLGLUTATHIONE LYASE"/>
    <property type="match status" value="1"/>
</dbReference>
<keyword evidence="1" id="KW-0732">Signal</keyword>
<dbReference type="GO" id="GO:0004462">
    <property type="term" value="F:lactoylglutathione lyase activity"/>
    <property type="evidence" value="ECO:0007669"/>
    <property type="project" value="TreeGrafter"/>
</dbReference>
<accession>A0A8J6CCS4</accession>
<name>A0A8J6CCS4_DIALT</name>
<dbReference type="SUPFAM" id="SSF54593">
    <property type="entry name" value="Glyoxalase/Bleomycin resistance protein/Dihydroxybiphenyl dioxygenase"/>
    <property type="match status" value="2"/>
</dbReference>
<organism evidence="3 4">
    <name type="scientific">Diacronema lutheri</name>
    <name type="common">Unicellular marine alga</name>
    <name type="synonym">Monochrysis lutheri</name>
    <dbReference type="NCBI Taxonomy" id="2081491"/>
    <lineage>
        <taxon>Eukaryota</taxon>
        <taxon>Haptista</taxon>
        <taxon>Haptophyta</taxon>
        <taxon>Pavlovophyceae</taxon>
        <taxon>Pavlovales</taxon>
        <taxon>Pavlovaceae</taxon>
        <taxon>Diacronema</taxon>
    </lineage>
</organism>
<dbReference type="GO" id="GO:0005737">
    <property type="term" value="C:cytoplasm"/>
    <property type="evidence" value="ECO:0007669"/>
    <property type="project" value="TreeGrafter"/>
</dbReference>
<reference evidence="3" key="1">
    <citation type="submission" date="2021-05" db="EMBL/GenBank/DDBJ databases">
        <title>The genome of the haptophyte Pavlova lutheri (Diacronema luteri, Pavlovales) - a model for lipid biosynthesis in eukaryotic algae.</title>
        <authorList>
            <person name="Hulatt C.J."/>
            <person name="Posewitz M.C."/>
        </authorList>
    </citation>
    <scope>NUCLEOTIDE SEQUENCE</scope>
    <source>
        <strain evidence="3">NIVA-4/92</strain>
    </source>
</reference>
<feature type="signal peptide" evidence="1">
    <location>
        <begin position="1"/>
        <end position="17"/>
    </location>
</feature>
<dbReference type="InterPro" id="IPR029068">
    <property type="entry name" value="Glyas_Bleomycin-R_OHBP_Dase"/>
</dbReference>
<dbReference type="EMBL" id="JAGTXO010000001">
    <property type="protein sequence ID" value="KAG8470182.1"/>
    <property type="molecule type" value="Genomic_DNA"/>
</dbReference>
<dbReference type="OMA" id="RTKITSC"/>
<dbReference type="GO" id="GO:0019243">
    <property type="term" value="P:methylglyoxal catabolic process to D-lactate via S-lactoyl-glutathione"/>
    <property type="evidence" value="ECO:0007669"/>
    <property type="project" value="TreeGrafter"/>
</dbReference>
<gene>
    <name evidence="3" type="ORF">KFE25_008603</name>
</gene>
<feature type="domain" description="VOC" evidence="2">
    <location>
        <begin position="40"/>
        <end position="167"/>
    </location>
</feature>
<dbReference type="PANTHER" id="PTHR46036:SF5">
    <property type="entry name" value="LACTOYLGLUTATHIONE LYASE"/>
    <property type="match status" value="1"/>
</dbReference>
<evidence type="ECO:0000259" key="2">
    <source>
        <dbReference type="PROSITE" id="PS51819"/>
    </source>
</evidence>
<evidence type="ECO:0000313" key="3">
    <source>
        <dbReference type="EMBL" id="KAG8470182.1"/>
    </source>
</evidence>
<dbReference type="InterPro" id="IPR004360">
    <property type="entry name" value="Glyas_Fos-R_dOase_dom"/>
</dbReference>
<dbReference type="Pfam" id="PF00903">
    <property type="entry name" value="Glyoxalase"/>
    <property type="match status" value="1"/>
</dbReference>
<dbReference type="Gene3D" id="3.10.180.10">
    <property type="entry name" value="2,3-Dihydroxybiphenyl 1,2-Dioxygenase, domain 1"/>
    <property type="match status" value="2"/>
</dbReference>
<dbReference type="OrthoDB" id="16820at2759"/>
<sequence length="314" mass="32135">MPLLATQLVAALALAAGRPAARRSSKACARSTILASAGAAICAVDICTPDVRALASFYEECLGMERSERAGCIEMGFAGGATRLKLIEAPAAAFRVGAGFESIALDLPDVGAAVAGVAAAGGTVILPPEQCAVGPSKIPDEPVGTTHATLEALVSDPQGYRFRLIQRAGGASRVAKVVLRVTDLELSRAFYAELLGMSVLRWRSNLMSTPPSTTLTMQIGDPAVLNGAPVLEEAESAPHAPAVLELIYTFDMRKTDAGEGGAGRLTLAAAGVHDIATRAPSALGTVVENAPGGTAALLRDPDGFEVRLVGTHGV</sequence>
<protein>
    <recommendedName>
        <fullName evidence="2">VOC domain-containing protein</fullName>
    </recommendedName>
</protein>
<dbReference type="InterPro" id="IPR037523">
    <property type="entry name" value="VOC_core"/>
</dbReference>
<evidence type="ECO:0000313" key="4">
    <source>
        <dbReference type="Proteomes" id="UP000751190"/>
    </source>
</evidence>
<feature type="chain" id="PRO_5035316704" description="VOC domain-containing protein" evidence="1">
    <location>
        <begin position="18"/>
        <end position="314"/>
    </location>
</feature>
<comment type="caution">
    <text evidence="3">The sequence shown here is derived from an EMBL/GenBank/DDBJ whole genome shotgun (WGS) entry which is preliminary data.</text>
</comment>
<proteinExistence type="predicted"/>
<dbReference type="Proteomes" id="UP000751190">
    <property type="component" value="Unassembled WGS sequence"/>
</dbReference>
<keyword evidence="4" id="KW-1185">Reference proteome</keyword>
<dbReference type="AlphaFoldDB" id="A0A8J6CCS4"/>
<dbReference type="CDD" id="cd06587">
    <property type="entry name" value="VOC"/>
    <property type="match status" value="1"/>
</dbReference>